<organism evidence="6 7">
    <name type="scientific">Spongiactinospora rosea</name>
    <dbReference type="NCBI Taxonomy" id="2248750"/>
    <lineage>
        <taxon>Bacteria</taxon>
        <taxon>Bacillati</taxon>
        <taxon>Actinomycetota</taxon>
        <taxon>Actinomycetes</taxon>
        <taxon>Streptosporangiales</taxon>
        <taxon>Streptosporangiaceae</taxon>
        <taxon>Spongiactinospora</taxon>
    </lineage>
</organism>
<evidence type="ECO:0000256" key="3">
    <source>
        <dbReference type="ARBA" id="ARBA00022729"/>
    </source>
</evidence>
<accession>A0A366M4D7</accession>
<evidence type="ECO:0000256" key="2">
    <source>
        <dbReference type="ARBA" id="ARBA00022448"/>
    </source>
</evidence>
<dbReference type="Proteomes" id="UP000253303">
    <property type="component" value="Unassembled WGS sequence"/>
</dbReference>
<protein>
    <submittedName>
        <fullName evidence="6">ABC transporter substrate-binding protein</fullName>
    </submittedName>
</protein>
<dbReference type="PROSITE" id="PS51257">
    <property type="entry name" value="PROKAR_LIPOPROTEIN"/>
    <property type="match status" value="1"/>
</dbReference>
<reference evidence="6 7" key="1">
    <citation type="submission" date="2018-06" db="EMBL/GenBank/DDBJ databases">
        <title>Sphaerisporangium craniellae sp. nov., isolated from a marine sponge in the South China Sea.</title>
        <authorList>
            <person name="Li L."/>
        </authorList>
    </citation>
    <scope>NUCLEOTIDE SEQUENCE [LARGE SCALE GENOMIC DNA]</scope>
    <source>
        <strain evidence="6 7">LHW63015</strain>
    </source>
</reference>
<name>A0A366M4D7_9ACTN</name>
<dbReference type="OrthoDB" id="9046151at2"/>
<keyword evidence="2" id="KW-0813">Transport</keyword>
<gene>
    <name evidence="6" type="ORF">DP939_11715</name>
</gene>
<keyword evidence="3 4" id="KW-0732">Signal</keyword>
<dbReference type="Pfam" id="PF00496">
    <property type="entry name" value="SBP_bac_5"/>
    <property type="match status" value="1"/>
</dbReference>
<evidence type="ECO:0000313" key="6">
    <source>
        <dbReference type="EMBL" id="RBQ20439.1"/>
    </source>
</evidence>
<keyword evidence="7" id="KW-1185">Reference proteome</keyword>
<feature type="chain" id="PRO_5038348361" evidence="4">
    <location>
        <begin position="22"/>
        <end position="517"/>
    </location>
</feature>
<dbReference type="InterPro" id="IPR000914">
    <property type="entry name" value="SBP_5_dom"/>
</dbReference>
<dbReference type="SUPFAM" id="SSF53850">
    <property type="entry name" value="Periplasmic binding protein-like II"/>
    <property type="match status" value="1"/>
</dbReference>
<feature type="domain" description="Solute-binding protein family 5" evidence="5">
    <location>
        <begin position="75"/>
        <end position="423"/>
    </location>
</feature>
<dbReference type="Gene3D" id="3.40.190.10">
    <property type="entry name" value="Periplasmic binding protein-like II"/>
    <property type="match status" value="1"/>
</dbReference>
<evidence type="ECO:0000256" key="1">
    <source>
        <dbReference type="ARBA" id="ARBA00005695"/>
    </source>
</evidence>
<dbReference type="CDD" id="cd08518">
    <property type="entry name" value="PBP2_NikA_DppA_OppA_like_19"/>
    <property type="match status" value="1"/>
</dbReference>
<dbReference type="PANTHER" id="PTHR30290:SF9">
    <property type="entry name" value="OLIGOPEPTIDE-BINDING PROTEIN APPA"/>
    <property type="match status" value="1"/>
</dbReference>
<dbReference type="GO" id="GO:0043190">
    <property type="term" value="C:ATP-binding cassette (ABC) transporter complex"/>
    <property type="evidence" value="ECO:0007669"/>
    <property type="project" value="InterPro"/>
</dbReference>
<dbReference type="Gene3D" id="3.10.105.10">
    <property type="entry name" value="Dipeptide-binding Protein, Domain 3"/>
    <property type="match status" value="1"/>
</dbReference>
<dbReference type="RefSeq" id="WP_113980632.1">
    <property type="nucleotide sequence ID" value="NZ_QMEY01000003.1"/>
</dbReference>
<comment type="caution">
    <text evidence="6">The sequence shown here is derived from an EMBL/GenBank/DDBJ whole genome shotgun (WGS) entry which is preliminary data.</text>
</comment>
<dbReference type="PIRSF" id="PIRSF002741">
    <property type="entry name" value="MppA"/>
    <property type="match status" value="1"/>
</dbReference>
<dbReference type="Gene3D" id="3.90.76.10">
    <property type="entry name" value="Dipeptide-binding Protein, Domain 1"/>
    <property type="match status" value="1"/>
</dbReference>
<dbReference type="PANTHER" id="PTHR30290">
    <property type="entry name" value="PERIPLASMIC BINDING COMPONENT OF ABC TRANSPORTER"/>
    <property type="match status" value="1"/>
</dbReference>
<proteinExistence type="inferred from homology"/>
<evidence type="ECO:0000259" key="5">
    <source>
        <dbReference type="Pfam" id="PF00496"/>
    </source>
</evidence>
<sequence length="517" mass="55864">MKRLIALSVAFGMLTAAACSAPKGPAAPAGKADDGTFVIGMSSEFDNLSPVLGFSPDGGSMMFDGLMTRSPDLTLKPSLATAPPQISEDGKTVTFTLRQGVKFHDGKPLTSEDVEYTYEALLDPKNNSSIRGDYAAIKEVEAPDPTTVVFELNHPYAPLPQRTTLGIVPKGTLEKTRPVGSGPYKFVSWTPGDKVVLEANKDYWGGAPAISRLVLAFAPDDNVRATRLRAGEFDATVLPPKAAAGFRGQQGLTVYDAHTADYRGIAWPMKQPVTGDKAIRKAVDLAIDRQAIVDAILAGAGTPAYGPISPDTAWHNPEVTGKTDQEAAKRLLEEAGYKPGADGIREKDGRRAEFTLMYPAGDSLRKELALAVASDAKKIGIAVEPAGLDWDAIEPRMAEDALIMGYGSPYDPDYINYELFHSKYAGEGYFNPGHYNNPKVDELLDKGRASAGDAERKQAYREFQKFIHDDQAWTYIVFLKHVYVVRGQYTGITPGVDAHEHATGGLFATIHTWKPAA</sequence>
<evidence type="ECO:0000313" key="7">
    <source>
        <dbReference type="Proteomes" id="UP000253303"/>
    </source>
</evidence>
<dbReference type="GO" id="GO:0015833">
    <property type="term" value="P:peptide transport"/>
    <property type="evidence" value="ECO:0007669"/>
    <property type="project" value="TreeGrafter"/>
</dbReference>
<dbReference type="InterPro" id="IPR030678">
    <property type="entry name" value="Peptide/Ni-bd"/>
</dbReference>
<dbReference type="GO" id="GO:1904680">
    <property type="term" value="F:peptide transmembrane transporter activity"/>
    <property type="evidence" value="ECO:0007669"/>
    <property type="project" value="TreeGrafter"/>
</dbReference>
<dbReference type="EMBL" id="QMEY01000003">
    <property type="protein sequence ID" value="RBQ20439.1"/>
    <property type="molecule type" value="Genomic_DNA"/>
</dbReference>
<dbReference type="InterPro" id="IPR039424">
    <property type="entry name" value="SBP_5"/>
</dbReference>
<comment type="similarity">
    <text evidence="1">Belongs to the bacterial solute-binding protein 5 family.</text>
</comment>
<dbReference type="GO" id="GO:0042597">
    <property type="term" value="C:periplasmic space"/>
    <property type="evidence" value="ECO:0007669"/>
    <property type="project" value="UniProtKB-ARBA"/>
</dbReference>
<feature type="signal peptide" evidence="4">
    <location>
        <begin position="1"/>
        <end position="21"/>
    </location>
</feature>
<dbReference type="AlphaFoldDB" id="A0A366M4D7"/>
<evidence type="ECO:0000256" key="4">
    <source>
        <dbReference type="SAM" id="SignalP"/>
    </source>
</evidence>